<gene>
    <name evidence="3" type="ORF">Q31b_47030</name>
</gene>
<dbReference type="PANTHER" id="PTHR36453:SF1">
    <property type="entry name" value="RIGHT HANDED BETA HELIX DOMAIN-CONTAINING PROTEIN"/>
    <property type="match status" value="1"/>
</dbReference>
<dbReference type="SMART" id="SM00710">
    <property type="entry name" value="PbH1"/>
    <property type="match status" value="5"/>
</dbReference>
<dbReference type="EMBL" id="SJPY01000007">
    <property type="protein sequence ID" value="TWU37914.1"/>
    <property type="molecule type" value="Genomic_DNA"/>
</dbReference>
<proteinExistence type="predicted"/>
<dbReference type="Proteomes" id="UP000315471">
    <property type="component" value="Unassembled WGS sequence"/>
</dbReference>
<evidence type="ECO:0000313" key="4">
    <source>
        <dbReference type="Proteomes" id="UP000315471"/>
    </source>
</evidence>
<dbReference type="InterPro" id="IPR007742">
    <property type="entry name" value="NosD_dom"/>
</dbReference>
<dbReference type="SUPFAM" id="SSF51126">
    <property type="entry name" value="Pectin lyase-like"/>
    <property type="match status" value="1"/>
</dbReference>
<dbReference type="AlphaFoldDB" id="A0A5C6DNY3"/>
<reference evidence="3 4" key="1">
    <citation type="submission" date="2019-02" db="EMBL/GenBank/DDBJ databases">
        <title>Deep-cultivation of Planctomycetes and their phenomic and genomic characterization uncovers novel biology.</title>
        <authorList>
            <person name="Wiegand S."/>
            <person name="Jogler M."/>
            <person name="Boedeker C."/>
            <person name="Pinto D."/>
            <person name="Vollmers J."/>
            <person name="Rivas-Marin E."/>
            <person name="Kohn T."/>
            <person name="Peeters S.H."/>
            <person name="Heuer A."/>
            <person name="Rast P."/>
            <person name="Oberbeckmann S."/>
            <person name="Bunk B."/>
            <person name="Jeske O."/>
            <person name="Meyerdierks A."/>
            <person name="Storesund J.E."/>
            <person name="Kallscheuer N."/>
            <person name="Luecker S."/>
            <person name="Lage O.M."/>
            <person name="Pohl T."/>
            <person name="Merkel B.J."/>
            <person name="Hornburger P."/>
            <person name="Mueller R.-W."/>
            <person name="Bruemmer F."/>
            <person name="Labrenz M."/>
            <person name="Spormann A.M."/>
            <person name="Op Den Camp H."/>
            <person name="Overmann J."/>
            <person name="Amann R."/>
            <person name="Jetten M.S.M."/>
            <person name="Mascher T."/>
            <person name="Medema M.H."/>
            <person name="Devos D.P."/>
            <person name="Kaster A.-K."/>
            <person name="Ovreas L."/>
            <person name="Rohde M."/>
            <person name="Galperin M.Y."/>
            <person name="Jogler C."/>
        </authorList>
    </citation>
    <scope>NUCLEOTIDE SEQUENCE [LARGE SCALE GENOMIC DNA]</scope>
    <source>
        <strain evidence="3 4">Q31b</strain>
    </source>
</reference>
<keyword evidence="4" id="KW-1185">Reference proteome</keyword>
<evidence type="ECO:0000259" key="2">
    <source>
        <dbReference type="Pfam" id="PF05048"/>
    </source>
</evidence>
<dbReference type="InterPro" id="IPR012334">
    <property type="entry name" value="Pectin_lyas_fold"/>
</dbReference>
<evidence type="ECO:0000256" key="1">
    <source>
        <dbReference type="SAM" id="MobiDB-lite"/>
    </source>
</evidence>
<dbReference type="InterPro" id="IPR011050">
    <property type="entry name" value="Pectin_lyase_fold/virulence"/>
</dbReference>
<name>A0A5C6DNY3_9BACT</name>
<dbReference type="Gene3D" id="2.160.20.10">
    <property type="entry name" value="Single-stranded right-handed beta-helix, Pectin lyase-like"/>
    <property type="match status" value="2"/>
</dbReference>
<organism evidence="3 4">
    <name type="scientific">Novipirellula aureliae</name>
    <dbReference type="NCBI Taxonomy" id="2527966"/>
    <lineage>
        <taxon>Bacteria</taxon>
        <taxon>Pseudomonadati</taxon>
        <taxon>Planctomycetota</taxon>
        <taxon>Planctomycetia</taxon>
        <taxon>Pirellulales</taxon>
        <taxon>Pirellulaceae</taxon>
        <taxon>Novipirellula</taxon>
    </lineage>
</organism>
<dbReference type="Pfam" id="PF05048">
    <property type="entry name" value="NosD"/>
    <property type="match status" value="1"/>
</dbReference>
<dbReference type="InterPro" id="IPR006626">
    <property type="entry name" value="PbH1"/>
</dbReference>
<protein>
    <recommendedName>
        <fullName evidence="2">Periplasmic copper-binding protein NosD beta helix domain-containing protein</fullName>
    </recommendedName>
</protein>
<dbReference type="PANTHER" id="PTHR36453">
    <property type="entry name" value="SECRETED PROTEIN-RELATED"/>
    <property type="match status" value="1"/>
</dbReference>
<sequence>MVLLQSSVWAGLTTLYVSPEGNDQWSGRSADPKQNEGPLATLDAARLKIRQLKAADPEGTFEVQLRGGVYSLKETVVFEPEDSGSQAAPVVYKAYPEEEPVFTGGVPIKGWKKMDKDPAGTPEAARGKLWVAEIPKTPGSEWYIRSLYDGETLLNRAASGNLKKREPDQKRTFDFNTHGKGIYQEVRLEFEGPLVEPFERHVDFRDNDLRAWKNMHDIELALTDRGWLRNLIPLERVDVKNKVAHLSVAPTYQPHNFKRPYEVLNAIDYLDEPGEWVVNTLEGKIYMWPKNDVSDMDVIAPLLQEFIRVEGKEKGPFAQHICFEGLTFMHGLRDTLQEDDKGLQHDWEMYDKGNAVIRFRNAEDCAFTSNTIKSSSGTGIRLDMHCQRIEIASNHLKYLGGGGIVLSGYAPGTVDVNKNNVVHDNYIHHVGTLLWHSPAIFIAQSGHNEITHNTIHDLPYNGIVVSGCRPHEFYHINRLPFRRAWMNSIRVEECMPYILKGLESDRPISIDHFLPLLHARENKIVMNDISRVLQKLHDGNAIYFSAMGSNNLAERNYMHQNFGTRGALRLDDNPSYTIIKENVITSCEKGIGVKGLCEIENNFVFTTETFLRGRGASRKPAALKRNIFFPAGSSTSEIGGLYIGSSTKNREGVPLWARVNSSEDNLYFTTHKRDPFLPKTGIGTDLATGKTVVPGKEPVNFLYADPLFDDEAVQQGWFRFKEGSPAEKLGIEPIDLREVGSSLAEKHFPGIDEEASAKSHESHSNSLP</sequence>
<evidence type="ECO:0000313" key="3">
    <source>
        <dbReference type="EMBL" id="TWU37914.1"/>
    </source>
</evidence>
<accession>A0A5C6DNY3</accession>
<feature type="domain" description="Periplasmic copper-binding protein NosD beta helix" evidence="2">
    <location>
        <begin position="355"/>
        <end position="474"/>
    </location>
</feature>
<feature type="region of interest" description="Disordered" evidence="1">
    <location>
        <begin position="745"/>
        <end position="768"/>
    </location>
</feature>
<comment type="caution">
    <text evidence="3">The sequence shown here is derived from an EMBL/GenBank/DDBJ whole genome shotgun (WGS) entry which is preliminary data.</text>
</comment>